<organism evidence="5 6">
    <name type="scientific">Ruthenibacterium intestinale</name>
    <dbReference type="NCBI Taxonomy" id="3133163"/>
    <lineage>
        <taxon>Bacteria</taxon>
        <taxon>Bacillati</taxon>
        <taxon>Bacillota</taxon>
        <taxon>Clostridia</taxon>
        <taxon>Eubacteriales</taxon>
        <taxon>Oscillospiraceae</taxon>
        <taxon>Ruthenibacterium</taxon>
    </lineage>
</organism>
<evidence type="ECO:0000313" key="6">
    <source>
        <dbReference type="Proteomes" id="UP001477672"/>
    </source>
</evidence>
<reference evidence="5 6" key="1">
    <citation type="submission" date="2024-03" db="EMBL/GenBank/DDBJ databases">
        <title>Human intestinal bacterial collection.</title>
        <authorList>
            <person name="Pauvert C."/>
            <person name="Hitch T.C.A."/>
            <person name="Clavel T."/>
        </authorList>
    </citation>
    <scope>NUCLEOTIDE SEQUENCE [LARGE SCALE GENOMIC DNA]</scope>
    <source>
        <strain evidence="5 6">CLA-JM-H11</strain>
    </source>
</reference>
<evidence type="ECO:0000259" key="4">
    <source>
        <dbReference type="PROSITE" id="PS50949"/>
    </source>
</evidence>
<dbReference type="Pfam" id="PF00392">
    <property type="entry name" value="GntR"/>
    <property type="match status" value="1"/>
</dbReference>
<dbReference type="CDD" id="cd07377">
    <property type="entry name" value="WHTH_GntR"/>
    <property type="match status" value="1"/>
</dbReference>
<dbReference type="Gene3D" id="1.10.10.10">
    <property type="entry name" value="Winged helix-like DNA-binding domain superfamily/Winged helix DNA-binding domain"/>
    <property type="match status" value="1"/>
</dbReference>
<keyword evidence="3" id="KW-0804">Transcription</keyword>
<dbReference type="SUPFAM" id="SSF48008">
    <property type="entry name" value="GntR ligand-binding domain-like"/>
    <property type="match status" value="1"/>
</dbReference>
<dbReference type="PANTHER" id="PTHR43537:SF5">
    <property type="entry name" value="UXU OPERON TRANSCRIPTIONAL REGULATOR"/>
    <property type="match status" value="1"/>
</dbReference>
<dbReference type="Pfam" id="PF07729">
    <property type="entry name" value="FCD"/>
    <property type="match status" value="1"/>
</dbReference>
<dbReference type="SMART" id="SM00895">
    <property type="entry name" value="FCD"/>
    <property type="match status" value="1"/>
</dbReference>
<dbReference type="InterPro" id="IPR036388">
    <property type="entry name" value="WH-like_DNA-bd_sf"/>
</dbReference>
<dbReference type="PANTHER" id="PTHR43537">
    <property type="entry name" value="TRANSCRIPTIONAL REGULATOR, GNTR FAMILY"/>
    <property type="match status" value="1"/>
</dbReference>
<dbReference type="Proteomes" id="UP001477672">
    <property type="component" value="Unassembled WGS sequence"/>
</dbReference>
<keyword evidence="1" id="KW-0805">Transcription regulation</keyword>
<evidence type="ECO:0000256" key="1">
    <source>
        <dbReference type="ARBA" id="ARBA00023015"/>
    </source>
</evidence>
<evidence type="ECO:0000256" key="2">
    <source>
        <dbReference type="ARBA" id="ARBA00023125"/>
    </source>
</evidence>
<accession>A0ABV1GJ22</accession>
<dbReference type="EMBL" id="JBBMFA010000111">
    <property type="protein sequence ID" value="MEQ2521648.1"/>
    <property type="molecule type" value="Genomic_DNA"/>
</dbReference>
<dbReference type="PROSITE" id="PS50949">
    <property type="entry name" value="HTH_GNTR"/>
    <property type="match status" value="1"/>
</dbReference>
<dbReference type="InterPro" id="IPR008920">
    <property type="entry name" value="TF_FadR/GntR_C"/>
</dbReference>
<dbReference type="SMART" id="SM00345">
    <property type="entry name" value="HTH_GNTR"/>
    <property type="match status" value="1"/>
</dbReference>
<dbReference type="InterPro" id="IPR036390">
    <property type="entry name" value="WH_DNA-bd_sf"/>
</dbReference>
<dbReference type="Gene3D" id="1.20.120.530">
    <property type="entry name" value="GntR ligand-binding domain-like"/>
    <property type="match status" value="1"/>
</dbReference>
<dbReference type="InterPro" id="IPR011711">
    <property type="entry name" value="GntR_C"/>
</dbReference>
<name>A0ABV1GJ22_9FIRM</name>
<protein>
    <submittedName>
        <fullName evidence="5">FadR/GntR family transcriptional regulator</fullName>
    </submittedName>
</protein>
<dbReference type="RefSeq" id="WP_349217113.1">
    <property type="nucleotide sequence ID" value="NZ_JBBMFA010000111.1"/>
</dbReference>
<evidence type="ECO:0000313" key="5">
    <source>
        <dbReference type="EMBL" id="MEQ2521648.1"/>
    </source>
</evidence>
<dbReference type="SUPFAM" id="SSF46785">
    <property type="entry name" value="Winged helix' DNA-binding domain"/>
    <property type="match status" value="1"/>
</dbReference>
<sequence>METKTLAHSTAEKLVQYIREQQLAPGAKIPTEYELARMLGVGRNTLREAVRMLASRNILEIRQGAGTFVCEKMGVSDDPLGFTLVSDRRRLTDELMEIRCIIEPSIAALAARNATEQELTELEQACAAVEQCIREGQDFTAADQVFHTIIARCTHNSVMSNLIPVITRGVSVYASETEQECVQTVRSHRRILQAIRLRHEADAQQAMLYHLLYNSYRRTKDSDSV</sequence>
<proteinExistence type="predicted"/>
<feature type="domain" description="HTH gntR-type" evidence="4">
    <location>
        <begin position="4"/>
        <end position="72"/>
    </location>
</feature>
<dbReference type="InterPro" id="IPR000524">
    <property type="entry name" value="Tscrpt_reg_HTH_GntR"/>
</dbReference>
<evidence type="ECO:0000256" key="3">
    <source>
        <dbReference type="ARBA" id="ARBA00023163"/>
    </source>
</evidence>
<keyword evidence="6" id="KW-1185">Reference proteome</keyword>
<gene>
    <name evidence="5" type="ORF">WMO24_14605</name>
</gene>
<comment type="caution">
    <text evidence="5">The sequence shown here is derived from an EMBL/GenBank/DDBJ whole genome shotgun (WGS) entry which is preliminary data.</text>
</comment>
<dbReference type="PRINTS" id="PR00035">
    <property type="entry name" value="HTHGNTR"/>
</dbReference>
<keyword evidence="2" id="KW-0238">DNA-binding</keyword>